<dbReference type="PANTHER" id="PTHR47154">
    <property type="entry name" value="G-PROTEIN COUPLED RECEPTOR MTH-RELATED"/>
    <property type="match status" value="1"/>
</dbReference>
<proteinExistence type="predicted"/>
<evidence type="ECO:0000259" key="7">
    <source>
        <dbReference type="PROSITE" id="PS50261"/>
    </source>
</evidence>
<dbReference type="OrthoDB" id="6082634at2759"/>
<evidence type="ECO:0000313" key="8">
    <source>
        <dbReference type="EMBL" id="CAG9863057.1"/>
    </source>
</evidence>
<feature type="transmembrane region" description="Helical" evidence="5">
    <location>
        <begin position="266"/>
        <end position="288"/>
    </location>
</feature>
<dbReference type="Pfam" id="PF00002">
    <property type="entry name" value="7tm_2"/>
    <property type="match status" value="1"/>
</dbReference>
<feature type="transmembrane region" description="Helical" evidence="5">
    <location>
        <begin position="216"/>
        <end position="235"/>
    </location>
</feature>
<feature type="transmembrane region" description="Helical" evidence="5">
    <location>
        <begin position="336"/>
        <end position="360"/>
    </location>
</feature>
<keyword evidence="3 5" id="KW-1133">Transmembrane helix</keyword>
<dbReference type="AlphaFoldDB" id="A0A9N9TX91"/>
<feature type="transmembrane region" description="Helical" evidence="5">
    <location>
        <begin position="146"/>
        <end position="169"/>
    </location>
</feature>
<dbReference type="PANTHER" id="PTHR47154:SF2">
    <property type="entry name" value="G-PROTEIN COUPLED RECEPTOR MTH-RELATED"/>
    <property type="match status" value="1"/>
</dbReference>
<feature type="domain" description="G-protein coupled receptors family 2 profile 2" evidence="7">
    <location>
        <begin position="109"/>
        <end position="361"/>
    </location>
</feature>
<dbReference type="GO" id="GO:0005886">
    <property type="term" value="C:plasma membrane"/>
    <property type="evidence" value="ECO:0007669"/>
    <property type="project" value="TreeGrafter"/>
</dbReference>
<evidence type="ECO:0000256" key="3">
    <source>
        <dbReference type="ARBA" id="ARBA00022989"/>
    </source>
</evidence>
<keyword evidence="6" id="KW-0732">Signal</keyword>
<evidence type="ECO:0000256" key="6">
    <source>
        <dbReference type="SAM" id="SignalP"/>
    </source>
</evidence>
<dbReference type="InterPro" id="IPR000832">
    <property type="entry name" value="GPCR_2_secretin-like"/>
</dbReference>
<dbReference type="Proteomes" id="UP001153712">
    <property type="component" value="Chromosome 6"/>
</dbReference>
<organism evidence="8 9">
    <name type="scientific">Phyllotreta striolata</name>
    <name type="common">Striped flea beetle</name>
    <name type="synonym">Crioceris striolata</name>
    <dbReference type="NCBI Taxonomy" id="444603"/>
    <lineage>
        <taxon>Eukaryota</taxon>
        <taxon>Metazoa</taxon>
        <taxon>Ecdysozoa</taxon>
        <taxon>Arthropoda</taxon>
        <taxon>Hexapoda</taxon>
        <taxon>Insecta</taxon>
        <taxon>Pterygota</taxon>
        <taxon>Neoptera</taxon>
        <taxon>Endopterygota</taxon>
        <taxon>Coleoptera</taxon>
        <taxon>Polyphaga</taxon>
        <taxon>Cucujiformia</taxon>
        <taxon>Chrysomeloidea</taxon>
        <taxon>Chrysomelidae</taxon>
        <taxon>Galerucinae</taxon>
        <taxon>Alticini</taxon>
        <taxon>Phyllotreta</taxon>
    </lineage>
</organism>
<dbReference type="GO" id="GO:0007166">
    <property type="term" value="P:cell surface receptor signaling pathway"/>
    <property type="evidence" value="ECO:0007669"/>
    <property type="project" value="InterPro"/>
</dbReference>
<comment type="subcellular location">
    <subcellularLocation>
        <location evidence="1">Membrane</location>
        <topology evidence="1">Multi-pass membrane protein</topology>
    </subcellularLocation>
</comment>
<keyword evidence="2 5" id="KW-0812">Transmembrane</keyword>
<reference evidence="8" key="1">
    <citation type="submission" date="2022-01" db="EMBL/GenBank/DDBJ databases">
        <authorList>
            <person name="King R."/>
        </authorList>
    </citation>
    <scope>NUCLEOTIDE SEQUENCE</scope>
</reference>
<name>A0A9N9TX91_PHYSR</name>
<accession>A0A9N9TX91</accession>
<dbReference type="EMBL" id="OU900099">
    <property type="protein sequence ID" value="CAG9863057.1"/>
    <property type="molecule type" value="Genomic_DNA"/>
</dbReference>
<gene>
    <name evidence="8" type="ORF">PHYEVI_LOCUS9358</name>
</gene>
<dbReference type="InterPro" id="IPR051384">
    <property type="entry name" value="Mth_GPCR"/>
</dbReference>
<feature type="transmembrane region" description="Helical" evidence="5">
    <location>
        <begin position="175"/>
        <end position="195"/>
    </location>
</feature>
<evidence type="ECO:0000256" key="4">
    <source>
        <dbReference type="ARBA" id="ARBA00023136"/>
    </source>
</evidence>
<feature type="signal peptide" evidence="6">
    <location>
        <begin position="1"/>
        <end position="19"/>
    </location>
</feature>
<feature type="chain" id="PRO_5040188874" description="G-protein coupled receptors family 2 profile 2 domain-containing protein" evidence="6">
    <location>
        <begin position="20"/>
        <end position="407"/>
    </location>
</feature>
<dbReference type="GO" id="GO:0008528">
    <property type="term" value="F:G protein-coupled peptide receptor activity"/>
    <property type="evidence" value="ECO:0007669"/>
    <property type="project" value="TreeGrafter"/>
</dbReference>
<evidence type="ECO:0000313" key="9">
    <source>
        <dbReference type="Proteomes" id="UP001153712"/>
    </source>
</evidence>
<sequence length="407" mass="47345">MISSRSVVLILCNLVFAQAVSLCCSGTNVLNSTAKQCLDGTKPKELNCENKYMLRQDDNSSTIEHDDEHNLILDEEVIPPDEYCFTTIKGKNVDVYLLCYDIDVAGDMSRQVNVVLFVISVFFIVLTIIVYCLVPEILELQDICLIHFLCGLAIAYMSLVIINVSGYLVSGLCHFMAYSLYFSTLYSFFWLNIVCFHVWKTTVNKGWLNRIKYWKIIYHVYGIAAPLLALTWVIILNHGKPQALHNIYPGIGDNICWFQSMRETVIFLYAPIACILFLNIIFFIWTAVELWQQSKQCQKVKILKFRLKMYARLFFVMGITWIFEILSAIFEEGNVKWIWIMTDILNALQGFIIFLILVVFRKKIKRAYANRKIGIWRFPAYWKDDRDSECEELNEQECNLNIIQPYS</sequence>
<dbReference type="Gene3D" id="1.20.1070.10">
    <property type="entry name" value="Rhodopsin 7-helix transmembrane proteins"/>
    <property type="match status" value="1"/>
</dbReference>
<evidence type="ECO:0000256" key="5">
    <source>
        <dbReference type="SAM" id="Phobius"/>
    </source>
</evidence>
<feature type="transmembrane region" description="Helical" evidence="5">
    <location>
        <begin position="309"/>
        <end position="330"/>
    </location>
</feature>
<evidence type="ECO:0000256" key="2">
    <source>
        <dbReference type="ARBA" id="ARBA00022692"/>
    </source>
</evidence>
<protein>
    <recommendedName>
        <fullName evidence="7">G-protein coupled receptors family 2 profile 2 domain-containing protein</fullName>
    </recommendedName>
</protein>
<feature type="transmembrane region" description="Helical" evidence="5">
    <location>
        <begin position="114"/>
        <end position="134"/>
    </location>
</feature>
<dbReference type="CDD" id="cd15039">
    <property type="entry name" value="7tmB3_Methuselah-like"/>
    <property type="match status" value="1"/>
</dbReference>
<dbReference type="PROSITE" id="PS50261">
    <property type="entry name" value="G_PROTEIN_RECEP_F2_4"/>
    <property type="match status" value="1"/>
</dbReference>
<keyword evidence="4 5" id="KW-0472">Membrane</keyword>
<dbReference type="InterPro" id="IPR017981">
    <property type="entry name" value="GPCR_2-like_7TM"/>
</dbReference>
<keyword evidence="9" id="KW-1185">Reference proteome</keyword>
<evidence type="ECO:0000256" key="1">
    <source>
        <dbReference type="ARBA" id="ARBA00004141"/>
    </source>
</evidence>